<keyword evidence="2" id="KW-1185">Reference proteome</keyword>
<dbReference type="EMBL" id="JAGXOE010000057">
    <property type="protein sequence ID" value="MBS4103271.1"/>
    <property type="molecule type" value="Genomic_DNA"/>
</dbReference>
<accession>A0ABS5NG51</accession>
<proteinExistence type="predicted"/>
<reference evidence="1 2" key="1">
    <citation type="submission" date="2021-04" db="EMBL/GenBank/DDBJ databases">
        <title>Whole genome sequence analysis of a thiophenic sulfur metabolizing bacteria.</title>
        <authorList>
            <person name="Akhtar N."/>
            <person name="Akram J."/>
            <person name="Aslam A."/>
        </authorList>
    </citation>
    <scope>NUCLEOTIDE SEQUENCE [LARGE SCALE GENOMIC DNA]</scope>
    <source>
        <strain evidence="1 2">3OW</strain>
    </source>
</reference>
<name>A0ABS5NG51_TSUPA</name>
<evidence type="ECO:0000313" key="2">
    <source>
        <dbReference type="Proteomes" id="UP000676853"/>
    </source>
</evidence>
<sequence>MVDRFWSELEWDFQRVLHLDAGAWLRGEKDWRQFIRFAEGLPQGSKYWAKKYSDKELAQELWDSLTPEQRKVKPAGSPSLEGWTDLKEDLAAIKDNLILVRLATGGGDARSVKFTSRPVPAFEQIRREYKTSKLNSALGQLLPHDPTYKENS</sequence>
<dbReference type="RefSeq" id="WP_212554699.1">
    <property type="nucleotide sequence ID" value="NZ_JAGXOE010000057.1"/>
</dbReference>
<comment type="caution">
    <text evidence="1">The sequence shown here is derived from an EMBL/GenBank/DDBJ whole genome shotgun (WGS) entry which is preliminary data.</text>
</comment>
<organism evidence="1 2">
    <name type="scientific">Tsukamurella paurometabola</name>
    <name type="common">Corynebacterium paurometabolum</name>
    <dbReference type="NCBI Taxonomy" id="2061"/>
    <lineage>
        <taxon>Bacteria</taxon>
        <taxon>Bacillati</taxon>
        <taxon>Actinomycetota</taxon>
        <taxon>Actinomycetes</taxon>
        <taxon>Mycobacteriales</taxon>
        <taxon>Tsukamurellaceae</taxon>
        <taxon>Tsukamurella</taxon>
    </lineage>
</organism>
<gene>
    <name evidence="1" type="ORF">KFZ73_18750</name>
</gene>
<evidence type="ECO:0000313" key="1">
    <source>
        <dbReference type="EMBL" id="MBS4103271.1"/>
    </source>
</evidence>
<protein>
    <submittedName>
        <fullName evidence="1">Uncharacterized protein</fullName>
    </submittedName>
</protein>
<dbReference type="Proteomes" id="UP000676853">
    <property type="component" value="Unassembled WGS sequence"/>
</dbReference>